<evidence type="ECO:0000313" key="3">
    <source>
        <dbReference type="EMBL" id="NMH28719.1"/>
    </source>
</evidence>
<feature type="coiled-coil region" evidence="1">
    <location>
        <begin position="149"/>
        <end position="176"/>
    </location>
</feature>
<keyword evidence="4" id="KW-1185">Reference proteome</keyword>
<dbReference type="AlphaFoldDB" id="A0A972FMD5"/>
<dbReference type="InterPro" id="IPR010982">
    <property type="entry name" value="Lambda_DNA-bd_dom_sf"/>
</dbReference>
<accession>A0A972FMD5</accession>
<dbReference type="RefSeq" id="WP_169527832.1">
    <property type="nucleotide sequence ID" value="NZ_JAAMPU010000107.1"/>
</dbReference>
<reference evidence="3" key="1">
    <citation type="submission" date="2020-02" db="EMBL/GenBank/DDBJ databases">
        <title>Flavobacterium sp. genome.</title>
        <authorList>
            <person name="Jung H.S."/>
            <person name="Baek J.H."/>
            <person name="Jeon C.O."/>
        </authorList>
    </citation>
    <scope>NUCLEOTIDE SEQUENCE</scope>
    <source>
        <strain evidence="3">SE-s28</strain>
    </source>
</reference>
<dbReference type="SUPFAM" id="SSF47413">
    <property type="entry name" value="lambda repressor-like DNA-binding domains"/>
    <property type="match status" value="1"/>
</dbReference>
<comment type="caution">
    <text evidence="3">The sequence shown here is derived from an EMBL/GenBank/DDBJ whole genome shotgun (WGS) entry which is preliminary data.</text>
</comment>
<dbReference type="EMBL" id="JAAMPU010000107">
    <property type="protein sequence ID" value="NMH28719.1"/>
    <property type="molecule type" value="Genomic_DNA"/>
</dbReference>
<dbReference type="PROSITE" id="PS50943">
    <property type="entry name" value="HTH_CROC1"/>
    <property type="match status" value="1"/>
</dbReference>
<dbReference type="CDD" id="cd00093">
    <property type="entry name" value="HTH_XRE"/>
    <property type="match status" value="1"/>
</dbReference>
<dbReference type="Proteomes" id="UP000712080">
    <property type="component" value="Unassembled WGS sequence"/>
</dbReference>
<dbReference type="InterPro" id="IPR001387">
    <property type="entry name" value="Cro/C1-type_HTH"/>
</dbReference>
<dbReference type="GO" id="GO:0003677">
    <property type="term" value="F:DNA binding"/>
    <property type="evidence" value="ECO:0007669"/>
    <property type="project" value="InterPro"/>
</dbReference>
<protein>
    <submittedName>
        <fullName evidence="3">Helix-turn-helix domain-containing protein</fullName>
    </submittedName>
</protein>
<keyword evidence="1" id="KW-0175">Coiled coil</keyword>
<dbReference type="Gene3D" id="1.10.260.40">
    <property type="entry name" value="lambda repressor-like DNA-binding domains"/>
    <property type="match status" value="1"/>
</dbReference>
<name>A0A972FMD5_9FLAO</name>
<gene>
    <name evidence="3" type="ORF">G6047_11810</name>
</gene>
<proteinExistence type="predicted"/>
<evidence type="ECO:0000259" key="2">
    <source>
        <dbReference type="PROSITE" id="PS50943"/>
    </source>
</evidence>
<evidence type="ECO:0000256" key="1">
    <source>
        <dbReference type="SAM" id="Coils"/>
    </source>
</evidence>
<feature type="domain" description="HTH cro/C1-type" evidence="2">
    <location>
        <begin position="8"/>
        <end position="51"/>
    </location>
</feature>
<dbReference type="Pfam" id="PF01381">
    <property type="entry name" value="HTH_3"/>
    <property type="match status" value="1"/>
</dbReference>
<sequence>MMKTHQGMRTAIGLKQKGLATLLGISRQRLSMFEAGKRDLPVHLLRMIASLADYMQQGKRTNEDSGRLRLEQKKEQHFLESRFRENEFQRLRTAKLIKRLAERQKQDNLLQELGQFLMASDTAQKDNAVIASIRDKAEKSSGSMHFDELLELRYKMELLETERKLLQAKLKQEKSS</sequence>
<organism evidence="3 4">
    <name type="scientific">Flavobacterium silvaticum</name>
    <dbReference type="NCBI Taxonomy" id="1852020"/>
    <lineage>
        <taxon>Bacteria</taxon>
        <taxon>Pseudomonadati</taxon>
        <taxon>Bacteroidota</taxon>
        <taxon>Flavobacteriia</taxon>
        <taxon>Flavobacteriales</taxon>
        <taxon>Flavobacteriaceae</taxon>
        <taxon>Flavobacterium</taxon>
    </lineage>
</organism>
<evidence type="ECO:0000313" key="4">
    <source>
        <dbReference type="Proteomes" id="UP000712080"/>
    </source>
</evidence>